<protein>
    <submittedName>
        <fullName evidence="1">Uncharacterized protein</fullName>
    </submittedName>
</protein>
<comment type="caution">
    <text evidence="1">The sequence shown here is derived from an EMBL/GenBank/DDBJ whole genome shotgun (WGS) entry which is preliminary data.</text>
</comment>
<organism evidence="1 2">
    <name type="scientific">Rhizophagus irregularis</name>
    <dbReference type="NCBI Taxonomy" id="588596"/>
    <lineage>
        <taxon>Eukaryota</taxon>
        <taxon>Fungi</taxon>
        <taxon>Fungi incertae sedis</taxon>
        <taxon>Mucoromycota</taxon>
        <taxon>Glomeromycotina</taxon>
        <taxon>Glomeromycetes</taxon>
        <taxon>Glomerales</taxon>
        <taxon>Glomeraceae</taxon>
        <taxon>Rhizophagus</taxon>
    </lineage>
</organism>
<proteinExistence type="predicted"/>
<dbReference type="VEuPathDB" id="FungiDB:RhiirFUN_006041"/>
<gene>
    <name evidence="1" type="ORF">RhiirA4_542523</name>
</gene>
<dbReference type="VEuPathDB" id="FungiDB:RhiirA1_529165"/>
<name>A0A2I1GFF9_9GLOM</name>
<dbReference type="VEuPathDB" id="FungiDB:FUN_003905"/>
<accession>A0A2I1GFF9</accession>
<dbReference type="EMBL" id="LLXI01000378">
    <property type="protein sequence ID" value="PKY45342.1"/>
    <property type="molecule type" value="Genomic_DNA"/>
</dbReference>
<sequence length="197" mass="21486">MALETPVLTHYMVAGYRSRLVQEFRRKLITLFLKNPVQVQPDINFAGKMETYISLFISILLVSGVRVKTAADITICPNINLIQELLNPGPPPGDANDNPHARIIVELAAMSWTRQVPAPVGSTPSTNPRLAGVSFLDWDFGTVQLNSNLATGCNRPGLGNFEVTIPVSDVFWDPPIAAGAPNLAKLQQVVLSRQSEL</sequence>
<keyword evidence="2" id="KW-1185">Reference proteome</keyword>
<evidence type="ECO:0000313" key="2">
    <source>
        <dbReference type="Proteomes" id="UP000234323"/>
    </source>
</evidence>
<dbReference type="AlphaFoldDB" id="A0A2I1GFF9"/>
<evidence type="ECO:0000313" key="1">
    <source>
        <dbReference type="EMBL" id="PKY45342.1"/>
    </source>
</evidence>
<dbReference type="Proteomes" id="UP000234323">
    <property type="component" value="Unassembled WGS sequence"/>
</dbReference>
<reference evidence="1 2" key="1">
    <citation type="submission" date="2015-10" db="EMBL/GenBank/DDBJ databases">
        <title>Genome analyses suggest a sexual origin of heterokaryosis in a supposedly ancient asexual fungus.</title>
        <authorList>
            <person name="Ropars J."/>
            <person name="Sedzielewska K."/>
            <person name="Noel J."/>
            <person name="Charron P."/>
            <person name="Farinelli L."/>
            <person name="Marton T."/>
            <person name="Kruger M."/>
            <person name="Pelin A."/>
            <person name="Brachmann A."/>
            <person name="Corradi N."/>
        </authorList>
    </citation>
    <scope>NUCLEOTIDE SEQUENCE [LARGE SCALE GENOMIC DNA]</scope>
    <source>
        <strain evidence="1 2">A4</strain>
    </source>
</reference>